<evidence type="ECO:0000313" key="14">
    <source>
        <dbReference type="EMBL" id="NSJ85383.1"/>
    </source>
</evidence>
<dbReference type="InterPro" id="IPR003594">
    <property type="entry name" value="HATPase_dom"/>
</dbReference>
<comment type="catalytic activity">
    <reaction evidence="1">
        <text>ATP + protein L-histidine = ADP + protein N-phospho-L-histidine.</text>
        <dbReference type="EC" id="2.7.13.3"/>
    </reaction>
</comment>
<accession>A0ABX2I4L7</accession>
<dbReference type="SUPFAM" id="SSF47384">
    <property type="entry name" value="Homodimeric domain of signal transducing histidine kinase"/>
    <property type="match status" value="1"/>
</dbReference>
<keyword evidence="4" id="KW-0597">Phosphoprotein</keyword>
<evidence type="ECO:0000256" key="2">
    <source>
        <dbReference type="ARBA" id="ARBA00004141"/>
    </source>
</evidence>
<dbReference type="Proteomes" id="UP000822142">
    <property type="component" value="Unassembled WGS sequence"/>
</dbReference>
<evidence type="ECO:0000256" key="6">
    <source>
        <dbReference type="ARBA" id="ARBA00022692"/>
    </source>
</evidence>
<comment type="subcellular location">
    <subcellularLocation>
        <location evidence="2">Membrane</location>
        <topology evidence="2">Multi-pass membrane protein</topology>
    </subcellularLocation>
</comment>
<dbReference type="CDD" id="cd00082">
    <property type="entry name" value="HisKA"/>
    <property type="match status" value="1"/>
</dbReference>
<evidence type="ECO:0000313" key="15">
    <source>
        <dbReference type="Proteomes" id="UP000822142"/>
    </source>
</evidence>
<name>A0ABX2I4L7_BLAHA</name>
<evidence type="ECO:0000256" key="1">
    <source>
        <dbReference type="ARBA" id="ARBA00000085"/>
    </source>
</evidence>
<evidence type="ECO:0000256" key="7">
    <source>
        <dbReference type="ARBA" id="ARBA00022777"/>
    </source>
</evidence>
<feature type="domain" description="Histidine kinase" evidence="12">
    <location>
        <begin position="260"/>
        <end position="472"/>
    </location>
</feature>
<dbReference type="PANTHER" id="PTHR45528">
    <property type="entry name" value="SENSOR HISTIDINE KINASE CPXA"/>
    <property type="match status" value="1"/>
</dbReference>
<gene>
    <name evidence="14" type="ORF">G5A70_04130</name>
</gene>
<proteinExistence type="predicted"/>
<keyword evidence="6 11" id="KW-0812">Transmembrane</keyword>
<dbReference type="Pfam" id="PF00672">
    <property type="entry name" value="HAMP"/>
    <property type="match status" value="1"/>
</dbReference>
<dbReference type="PANTHER" id="PTHR45528:SF8">
    <property type="entry name" value="HISTIDINE KINASE"/>
    <property type="match status" value="1"/>
</dbReference>
<evidence type="ECO:0000256" key="9">
    <source>
        <dbReference type="ARBA" id="ARBA00023012"/>
    </source>
</evidence>
<organism evidence="14 15">
    <name type="scientific">Blautia hansenii</name>
    <name type="common">Ruminococcus hansenii</name>
    <dbReference type="NCBI Taxonomy" id="1322"/>
    <lineage>
        <taxon>Bacteria</taxon>
        <taxon>Bacillati</taxon>
        <taxon>Bacillota</taxon>
        <taxon>Clostridia</taxon>
        <taxon>Lachnospirales</taxon>
        <taxon>Lachnospiraceae</taxon>
        <taxon>Blautia</taxon>
    </lineage>
</organism>
<sequence>MELKKMSIVAQFRMNLVKILVSTILTSVLTYVLAVFVFLFAEGTGSIYPENYYEQQIPEIEEYLQRQQKSGMSAVQQEELNKLVQGEDFFYQAVDRQGKFLYGTYEETIFFSEEEMYEKINTTAKVGNHYVYIVPVIDSAGKIDGAVALVYGLRLSVVNSGKAWISIALFCVLSCPFFYMILFTALFSRRFAGNLTKPLRMLEEGARQIERKNLNFEISYAADNELGQLCRAFSSMQEELKKSLSRQWKMEQERTETVEALAHDLKSPLSIIKAYTEAMEDDTEIDQEQSAYLSVIEENIEKSISLVKQMQYTSEITSPDIHIDQNQVDLREFLWKKQKDYEIQAREKQISIQLVFSETLPARIETDKKKLERILDNVVSNSIAYTPLGGRIEIRAEADEECIFYFIEDTGKGFTLKDMEKAMEKFYRGDEARSSEGAHSGLGLYIVWRLSQVLGGSVEIGNRESGGAWVKVWHRWK</sequence>
<dbReference type="GO" id="GO:0016301">
    <property type="term" value="F:kinase activity"/>
    <property type="evidence" value="ECO:0007669"/>
    <property type="project" value="UniProtKB-KW"/>
</dbReference>
<dbReference type="InterPro" id="IPR003661">
    <property type="entry name" value="HisK_dim/P_dom"/>
</dbReference>
<dbReference type="RefSeq" id="WP_173748317.1">
    <property type="nucleotide sequence ID" value="NZ_JAAITA010000003.1"/>
</dbReference>
<evidence type="ECO:0000259" key="12">
    <source>
        <dbReference type="PROSITE" id="PS50109"/>
    </source>
</evidence>
<keyword evidence="5" id="KW-0808">Transferase</keyword>
<dbReference type="SMART" id="SM00387">
    <property type="entry name" value="HATPase_c"/>
    <property type="match status" value="1"/>
</dbReference>
<evidence type="ECO:0000256" key="10">
    <source>
        <dbReference type="ARBA" id="ARBA00023136"/>
    </source>
</evidence>
<evidence type="ECO:0000256" key="5">
    <source>
        <dbReference type="ARBA" id="ARBA00022679"/>
    </source>
</evidence>
<protein>
    <recommendedName>
        <fullName evidence="3">histidine kinase</fullName>
        <ecNumber evidence="3">2.7.13.3</ecNumber>
    </recommendedName>
</protein>
<dbReference type="InterPro" id="IPR036097">
    <property type="entry name" value="HisK_dim/P_sf"/>
</dbReference>
<dbReference type="Pfam" id="PF02518">
    <property type="entry name" value="HATPase_c"/>
    <property type="match status" value="1"/>
</dbReference>
<evidence type="ECO:0000259" key="13">
    <source>
        <dbReference type="PROSITE" id="PS50885"/>
    </source>
</evidence>
<evidence type="ECO:0000256" key="8">
    <source>
        <dbReference type="ARBA" id="ARBA00022989"/>
    </source>
</evidence>
<evidence type="ECO:0000256" key="11">
    <source>
        <dbReference type="SAM" id="Phobius"/>
    </source>
</evidence>
<keyword evidence="8 11" id="KW-1133">Transmembrane helix</keyword>
<dbReference type="Gene3D" id="1.10.287.130">
    <property type="match status" value="1"/>
</dbReference>
<dbReference type="SMART" id="SM00388">
    <property type="entry name" value="HisKA"/>
    <property type="match status" value="1"/>
</dbReference>
<comment type="caution">
    <text evidence="14">The sequence shown here is derived from an EMBL/GenBank/DDBJ whole genome shotgun (WGS) entry which is preliminary data.</text>
</comment>
<dbReference type="InterPro" id="IPR003660">
    <property type="entry name" value="HAMP_dom"/>
</dbReference>
<keyword evidence="15" id="KW-1185">Reference proteome</keyword>
<feature type="domain" description="HAMP" evidence="13">
    <location>
        <begin position="193"/>
        <end position="245"/>
    </location>
</feature>
<dbReference type="InterPro" id="IPR050398">
    <property type="entry name" value="HssS/ArlS-like"/>
</dbReference>
<feature type="transmembrane region" description="Helical" evidence="11">
    <location>
        <begin position="20"/>
        <end position="41"/>
    </location>
</feature>
<dbReference type="InterPro" id="IPR036890">
    <property type="entry name" value="HATPase_C_sf"/>
</dbReference>
<dbReference type="PROSITE" id="PS50885">
    <property type="entry name" value="HAMP"/>
    <property type="match status" value="1"/>
</dbReference>
<dbReference type="EMBL" id="JAAITA010000003">
    <property type="protein sequence ID" value="NSJ85383.1"/>
    <property type="molecule type" value="Genomic_DNA"/>
</dbReference>
<dbReference type="Gene3D" id="6.10.340.10">
    <property type="match status" value="1"/>
</dbReference>
<dbReference type="EC" id="2.7.13.3" evidence="3"/>
<reference evidence="14 15" key="1">
    <citation type="journal article" date="2020" name="Cell Host Microbe">
        <title>Functional and Genomic Variation between Human-Derived Isolates of Lachnospiraceae Reveals Inter- and Intra-Species Diversity.</title>
        <authorList>
            <person name="Sorbara M.T."/>
            <person name="Littmann E.R."/>
            <person name="Fontana E."/>
            <person name="Moody T.U."/>
            <person name="Kohout C.E."/>
            <person name="Gjonbalaj M."/>
            <person name="Eaton V."/>
            <person name="Seok R."/>
            <person name="Leiner I.M."/>
            <person name="Pamer E.G."/>
        </authorList>
    </citation>
    <scope>NUCLEOTIDE SEQUENCE [LARGE SCALE GENOMIC DNA]</scope>
    <source>
        <strain evidence="14 15">MSK.15.26</strain>
    </source>
</reference>
<keyword evidence="9" id="KW-0902">Two-component regulatory system</keyword>
<dbReference type="SUPFAM" id="SSF158472">
    <property type="entry name" value="HAMP domain-like"/>
    <property type="match status" value="1"/>
</dbReference>
<dbReference type="SUPFAM" id="SSF55874">
    <property type="entry name" value="ATPase domain of HSP90 chaperone/DNA topoisomerase II/histidine kinase"/>
    <property type="match status" value="1"/>
</dbReference>
<feature type="transmembrane region" description="Helical" evidence="11">
    <location>
        <begin position="163"/>
        <end position="187"/>
    </location>
</feature>
<dbReference type="CDD" id="cd06225">
    <property type="entry name" value="HAMP"/>
    <property type="match status" value="1"/>
</dbReference>
<dbReference type="InterPro" id="IPR005467">
    <property type="entry name" value="His_kinase_dom"/>
</dbReference>
<dbReference type="Pfam" id="PF00512">
    <property type="entry name" value="HisKA"/>
    <property type="match status" value="1"/>
</dbReference>
<keyword evidence="7 14" id="KW-0418">Kinase</keyword>
<dbReference type="SMART" id="SM00304">
    <property type="entry name" value="HAMP"/>
    <property type="match status" value="1"/>
</dbReference>
<keyword evidence="10 11" id="KW-0472">Membrane</keyword>
<evidence type="ECO:0000256" key="3">
    <source>
        <dbReference type="ARBA" id="ARBA00012438"/>
    </source>
</evidence>
<evidence type="ECO:0000256" key="4">
    <source>
        <dbReference type="ARBA" id="ARBA00022553"/>
    </source>
</evidence>
<dbReference type="Gene3D" id="3.30.565.10">
    <property type="entry name" value="Histidine kinase-like ATPase, C-terminal domain"/>
    <property type="match status" value="1"/>
</dbReference>
<dbReference type="PROSITE" id="PS50109">
    <property type="entry name" value="HIS_KIN"/>
    <property type="match status" value="1"/>
</dbReference>